<feature type="domain" description="FAD-binding" evidence="6">
    <location>
        <begin position="4"/>
        <end position="316"/>
    </location>
</feature>
<keyword evidence="2" id="KW-0285">Flavoprotein</keyword>
<keyword evidence="8" id="KW-1185">Reference proteome</keyword>
<evidence type="ECO:0000256" key="3">
    <source>
        <dbReference type="ARBA" id="ARBA00022827"/>
    </source>
</evidence>
<comment type="cofactor">
    <cofactor evidence="1">
        <name>FAD</name>
        <dbReference type="ChEBI" id="CHEBI:57692"/>
    </cofactor>
</comment>
<evidence type="ECO:0000256" key="1">
    <source>
        <dbReference type="ARBA" id="ARBA00001974"/>
    </source>
</evidence>
<name>A0A223S7I2_9ACTN</name>
<proteinExistence type="predicted"/>
<organism evidence="7 8">
    <name type="scientific">Nocardiopsis gilva YIM 90087</name>
    <dbReference type="NCBI Taxonomy" id="1235441"/>
    <lineage>
        <taxon>Bacteria</taxon>
        <taxon>Bacillati</taxon>
        <taxon>Actinomycetota</taxon>
        <taxon>Actinomycetes</taxon>
        <taxon>Streptosporangiales</taxon>
        <taxon>Nocardiopsidaceae</taxon>
        <taxon>Nocardiopsis</taxon>
    </lineage>
</organism>
<dbReference type="KEGG" id="ngv:CDO52_15965"/>
<evidence type="ECO:0000313" key="7">
    <source>
        <dbReference type="EMBL" id="ASU84084.1"/>
    </source>
</evidence>
<accession>A0A223S7I2</accession>
<dbReference type="Proteomes" id="UP000215005">
    <property type="component" value="Chromosome"/>
</dbReference>
<evidence type="ECO:0000256" key="4">
    <source>
        <dbReference type="ARBA" id="ARBA00023002"/>
    </source>
</evidence>
<evidence type="ECO:0000259" key="6">
    <source>
        <dbReference type="Pfam" id="PF01494"/>
    </source>
</evidence>
<dbReference type="SUPFAM" id="SSF51905">
    <property type="entry name" value="FAD/NAD(P)-binding domain"/>
    <property type="match status" value="1"/>
</dbReference>
<dbReference type="EMBL" id="CP022753">
    <property type="protein sequence ID" value="ASU84084.1"/>
    <property type="molecule type" value="Genomic_DNA"/>
</dbReference>
<reference evidence="7 8" key="1">
    <citation type="submission" date="2017-08" db="EMBL/GenBank/DDBJ databases">
        <title>The complete genome sequence of Nocardiopsis gilva YIM 90087.</title>
        <authorList>
            <person name="Yin M."/>
            <person name="Tang S."/>
        </authorList>
    </citation>
    <scope>NUCLEOTIDE SEQUENCE [LARGE SCALE GENOMIC DNA]</scope>
    <source>
        <strain evidence="7 8">YIM 90087</strain>
    </source>
</reference>
<dbReference type="GO" id="GO:0004497">
    <property type="term" value="F:monooxygenase activity"/>
    <property type="evidence" value="ECO:0007669"/>
    <property type="project" value="UniProtKB-KW"/>
</dbReference>
<keyword evidence="3" id="KW-0274">FAD</keyword>
<dbReference type="GO" id="GO:0071949">
    <property type="term" value="F:FAD binding"/>
    <property type="evidence" value="ECO:0007669"/>
    <property type="project" value="InterPro"/>
</dbReference>
<dbReference type="InterPro" id="IPR050493">
    <property type="entry name" value="FAD-dep_Monooxygenase_BioMet"/>
</dbReference>
<keyword evidence="4" id="KW-0560">Oxidoreductase</keyword>
<evidence type="ECO:0000256" key="5">
    <source>
        <dbReference type="ARBA" id="ARBA00023033"/>
    </source>
</evidence>
<evidence type="ECO:0000256" key="2">
    <source>
        <dbReference type="ARBA" id="ARBA00022630"/>
    </source>
</evidence>
<dbReference type="PANTHER" id="PTHR13789:SF318">
    <property type="entry name" value="GERANYLGERANYL DIPHOSPHATE REDUCTASE"/>
    <property type="match status" value="1"/>
</dbReference>
<protein>
    <submittedName>
        <fullName evidence="7">FAD-dependent monooxygenase</fullName>
    </submittedName>
</protein>
<gene>
    <name evidence="7" type="ORF">CDO52_15965</name>
</gene>
<sequence length="405" mass="42736">MIMRVLIVGAGIAGLAAARGLLAAGHEVTVLERAPALRDGGCGLLLWNNGTAVLNDLGVRLDGAGQRISAVDVRSARGHPVMAVDAERLEARLGAPVVVLPRRSLLRRIAEGLPEGTVQFSARFARLHDDGRSVRVATEDGAEYSGDLLIGADGVRSQVRAALFGSGRGSSVGRGALFTGTAVWQGLIPAPVELGSRALLFIGRTGDVGLNPAGNGLLQWFIDVPWRPRDGFDPPERALPALRRQYGAWGSPVPELLAALSKEDIEFFPHHRHRVPRRWGRGRCVLVGDAVHAMPPTLAQGAGQALEDIAALLRGLEGIDRPSGLDAAGGPDAGQDLTTALRSYGKSRRRQAMLASSVATRSLATSGPRTLFQGEAALRAASASISSRLATRSFEMLVRGVSDRL</sequence>
<keyword evidence="5 7" id="KW-0503">Monooxygenase</keyword>
<dbReference type="Pfam" id="PF01494">
    <property type="entry name" value="FAD_binding_3"/>
    <property type="match status" value="1"/>
</dbReference>
<dbReference type="PRINTS" id="PR00420">
    <property type="entry name" value="RNGMNOXGNASE"/>
</dbReference>
<dbReference type="PANTHER" id="PTHR13789">
    <property type="entry name" value="MONOOXYGENASE"/>
    <property type="match status" value="1"/>
</dbReference>
<evidence type="ECO:0000313" key="8">
    <source>
        <dbReference type="Proteomes" id="UP000215005"/>
    </source>
</evidence>
<dbReference type="AlphaFoldDB" id="A0A223S7I2"/>
<dbReference type="InterPro" id="IPR036188">
    <property type="entry name" value="FAD/NAD-bd_sf"/>
</dbReference>
<dbReference type="Gene3D" id="3.50.50.60">
    <property type="entry name" value="FAD/NAD(P)-binding domain"/>
    <property type="match status" value="1"/>
</dbReference>
<dbReference type="InterPro" id="IPR002938">
    <property type="entry name" value="FAD-bd"/>
</dbReference>